<evidence type="ECO:0000256" key="7">
    <source>
        <dbReference type="ARBA" id="ARBA00023136"/>
    </source>
</evidence>
<keyword evidence="5" id="KW-0812">Transmembrane</keyword>
<evidence type="ECO:0000256" key="6">
    <source>
        <dbReference type="ARBA" id="ARBA00022989"/>
    </source>
</evidence>
<proteinExistence type="inferred from homology"/>
<dbReference type="Proteomes" id="UP000507245">
    <property type="component" value="Unassembled WGS sequence"/>
</dbReference>
<protein>
    <recommendedName>
        <fullName evidence="9">CASP-like protein</fullName>
    </recommendedName>
</protein>
<dbReference type="EMBL" id="CAEKKB010000003">
    <property type="protein sequence ID" value="CAB4303049.1"/>
    <property type="molecule type" value="Genomic_DNA"/>
</dbReference>
<dbReference type="AlphaFoldDB" id="A0A6J5WN80"/>
<evidence type="ECO:0000313" key="14">
    <source>
        <dbReference type="Proteomes" id="UP000507245"/>
    </source>
</evidence>
<name>A0A6J5WN80_PRUAR</name>
<evidence type="ECO:0000313" key="13">
    <source>
        <dbReference type="Proteomes" id="UP000507222"/>
    </source>
</evidence>
<accession>A0A6J5WN80</accession>
<evidence type="ECO:0000256" key="3">
    <source>
        <dbReference type="ARBA" id="ARBA00011489"/>
    </source>
</evidence>
<keyword evidence="7" id="KW-0472">Membrane</keyword>
<dbReference type="Pfam" id="PF04535">
    <property type="entry name" value="CASP_dom"/>
    <property type="match status" value="1"/>
</dbReference>
<gene>
    <name evidence="11" type="ORF">CURHAP_LOCUS19194</name>
    <name evidence="12" type="ORF">ORAREDHAP_LOCUS19005</name>
</gene>
<reference evidence="14" key="1">
    <citation type="journal article" date="2020" name="Genome Biol.">
        <title>Gamete binning: chromosome-level and haplotype-resolved genome assembly enabled by high-throughput single-cell sequencing of gamete genomes.</title>
        <authorList>
            <person name="Campoy J.A."/>
            <person name="Sun H."/>
            <person name="Goel M."/>
            <person name="Jiao W.-B."/>
            <person name="Folz-Donahue K."/>
            <person name="Wang N."/>
            <person name="Rubio M."/>
            <person name="Liu C."/>
            <person name="Kukat C."/>
            <person name="Ruiz D."/>
            <person name="Huettel B."/>
            <person name="Schneeberger K."/>
        </authorList>
    </citation>
    <scope>NUCLEOTIDE SEQUENCE [LARGE SCALE GENOMIC DNA]</scope>
    <source>
        <strain evidence="14">cv. Rojo Pasion</strain>
    </source>
</reference>
<dbReference type="NCBIfam" id="TIGR01569">
    <property type="entry name" value="A_tha_TIGR01569"/>
    <property type="match status" value="1"/>
</dbReference>
<evidence type="ECO:0000259" key="10">
    <source>
        <dbReference type="Pfam" id="PF04535"/>
    </source>
</evidence>
<dbReference type="Proteomes" id="UP000507222">
    <property type="component" value="Unassembled WGS sequence"/>
</dbReference>
<organism evidence="12 14">
    <name type="scientific">Prunus armeniaca</name>
    <name type="common">Apricot</name>
    <name type="synonym">Armeniaca vulgaris</name>
    <dbReference type="NCBI Taxonomy" id="36596"/>
    <lineage>
        <taxon>Eukaryota</taxon>
        <taxon>Viridiplantae</taxon>
        <taxon>Streptophyta</taxon>
        <taxon>Embryophyta</taxon>
        <taxon>Tracheophyta</taxon>
        <taxon>Spermatophyta</taxon>
        <taxon>Magnoliopsida</taxon>
        <taxon>eudicotyledons</taxon>
        <taxon>Gunneridae</taxon>
        <taxon>Pentapetalae</taxon>
        <taxon>rosids</taxon>
        <taxon>fabids</taxon>
        <taxon>Rosales</taxon>
        <taxon>Rosaceae</taxon>
        <taxon>Amygdaloideae</taxon>
        <taxon>Amygdaleae</taxon>
        <taxon>Prunus</taxon>
    </lineage>
</organism>
<evidence type="ECO:0000256" key="5">
    <source>
        <dbReference type="ARBA" id="ARBA00022692"/>
    </source>
</evidence>
<dbReference type="PANTHER" id="PTHR33573:SF48">
    <property type="entry name" value="CASP-LIKE PROTEIN 3A1"/>
    <property type="match status" value="1"/>
</dbReference>
<keyword evidence="4 9" id="KW-1003">Cell membrane</keyword>
<reference evidence="12 13" key="2">
    <citation type="submission" date="2020-05" db="EMBL/GenBank/DDBJ databases">
        <authorList>
            <person name="Campoy J."/>
            <person name="Schneeberger K."/>
            <person name="Spophaly S."/>
        </authorList>
    </citation>
    <scope>NUCLEOTIDE SEQUENCE [LARGE SCALE GENOMIC DNA]</scope>
    <source>
        <strain evidence="12">PruArmRojPasFocal</strain>
    </source>
</reference>
<evidence type="ECO:0000256" key="2">
    <source>
        <dbReference type="ARBA" id="ARBA00007651"/>
    </source>
</evidence>
<evidence type="ECO:0000256" key="1">
    <source>
        <dbReference type="ARBA" id="ARBA00004651"/>
    </source>
</evidence>
<dbReference type="InterPro" id="IPR006702">
    <property type="entry name" value="CASP_dom"/>
</dbReference>
<keyword evidence="8" id="KW-0325">Glycoprotein</keyword>
<evidence type="ECO:0000256" key="9">
    <source>
        <dbReference type="RuleBase" id="RU361233"/>
    </source>
</evidence>
<dbReference type="GO" id="GO:0005886">
    <property type="term" value="C:plasma membrane"/>
    <property type="evidence" value="ECO:0007669"/>
    <property type="project" value="UniProtKB-SubCell"/>
</dbReference>
<comment type="subcellular location">
    <subcellularLocation>
        <location evidence="1 9">Cell membrane</location>
        <topology evidence="1 9">Multi-pass membrane protein</topology>
    </subcellularLocation>
</comment>
<evidence type="ECO:0000313" key="12">
    <source>
        <dbReference type="EMBL" id="CAB4303049.1"/>
    </source>
</evidence>
<feature type="domain" description="Casparian strip membrane protein" evidence="10">
    <location>
        <begin position="38"/>
        <end position="162"/>
    </location>
</feature>
<dbReference type="EMBL" id="CAEKDK010000003">
    <property type="protein sequence ID" value="CAB4272535.1"/>
    <property type="molecule type" value="Genomic_DNA"/>
</dbReference>
<dbReference type="PANTHER" id="PTHR33573">
    <property type="entry name" value="CASP-LIKE PROTEIN 4A4"/>
    <property type="match status" value="1"/>
</dbReference>
<keyword evidence="6" id="KW-1133">Transmembrane helix</keyword>
<dbReference type="InterPro" id="IPR006459">
    <property type="entry name" value="CASP/CASPL"/>
</dbReference>
<evidence type="ECO:0000256" key="8">
    <source>
        <dbReference type="ARBA" id="ARBA00023180"/>
    </source>
</evidence>
<keyword evidence="14" id="KW-1185">Reference proteome</keyword>
<evidence type="ECO:0000256" key="4">
    <source>
        <dbReference type="ARBA" id="ARBA00022475"/>
    </source>
</evidence>
<sequence>MVSSRKTTSVEEEVVEVGKVVVEINGTMNDAGARGLLRKGDVAQVCLRVMCMVASVTALSFMVTAREASTVSIYGFQLPVNSKWSFADSFEYLVGVSAAVVAHSLLQLVINVSRLLRKSPLIPSRNHAWLTYAGDQVFAYAMMSAGSAASGVSNLNRTGIRHTLGILDAGYGKVPNAGNSGWMPMVQFDNQLVRMLLLIWLLVLGKN</sequence>
<dbReference type="OrthoDB" id="1918787at2759"/>
<comment type="similarity">
    <text evidence="2 9">Belongs to the Casparian strip membrane proteins (CASP) family.</text>
</comment>
<comment type="subunit">
    <text evidence="3 9">Homodimer and heterodimers.</text>
</comment>
<evidence type="ECO:0000313" key="11">
    <source>
        <dbReference type="EMBL" id="CAB4272535.1"/>
    </source>
</evidence>